<dbReference type="PANTHER" id="PTHR10434">
    <property type="entry name" value="1-ACYL-SN-GLYCEROL-3-PHOSPHATE ACYLTRANSFERASE"/>
    <property type="match status" value="1"/>
</dbReference>
<organism evidence="5 6">
    <name type="scientific">Desulfopila aestuarii DSM 18488</name>
    <dbReference type="NCBI Taxonomy" id="1121416"/>
    <lineage>
        <taxon>Bacteria</taxon>
        <taxon>Pseudomonadati</taxon>
        <taxon>Thermodesulfobacteriota</taxon>
        <taxon>Desulfobulbia</taxon>
        <taxon>Desulfobulbales</taxon>
        <taxon>Desulfocapsaceae</taxon>
        <taxon>Desulfopila</taxon>
    </lineage>
</organism>
<dbReference type="Proteomes" id="UP000184603">
    <property type="component" value="Unassembled WGS sequence"/>
</dbReference>
<dbReference type="SMART" id="SM00563">
    <property type="entry name" value="PlsC"/>
    <property type="match status" value="1"/>
</dbReference>
<name>A0A1M7YH86_9BACT</name>
<comment type="pathway">
    <text evidence="1">Lipid metabolism.</text>
</comment>
<dbReference type="Pfam" id="PF01553">
    <property type="entry name" value="Acyltransferase"/>
    <property type="match status" value="1"/>
</dbReference>
<evidence type="ECO:0000313" key="6">
    <source>
        <dbReference type="Proteomes" id="UP000184603"/>
    </source>
</evidence>
<dbReference type="STRING" id="1121416.SAMN02745220_04296"/>
<dbReference type="PANTHER" id="PTHR10434:SF40">
    <property type="entry name" value="1-ACYL-SN-GLYCEROL-3-PHOSPHATE ACYLTRANSFERASE"/>
    <property type="match status" value="1"/>
</dbReference>
<gene>
    <name evidence="5" type="ORF">SAMN02745220_04296</name>
</gene>
<dbReference type="GO" id="GO:0003841">
    <property type="term" value="F:1-acylglycerol-3-phosphate O-acyltransferase activity"/>
    <property type="evidence" value="ECO:0007669"/>
    <property type="project" value="TreeGrafter"/>
</dbReference>
<accession>A0A1M7YH86</accession>
<evidence type="ECO:0000313" key="5">
    <source>
        <dbReference type="EMBL" id="SHO51949.1"/>
    </source>
</evidence>
<keyword evidence="6" id="KW-1185">Reference proteome</keyword>
<dbReference type="SUPFAM" id="SSF69593">
    <property type="entry name" value="Glycerol-3-phosphate (1)-acyltransferase"/>
    <property type="match status" value="1"/>
</dbReference>
<feature type="domain" description="Phospholipid/glycerol acyltransferase" evidence="4">
    <location>
        <begin position="89"/>
        <end position="205"/>
    </location>
</feature>
<dbReference type="GO" id="GO:0006654">
    <property type="term" value="P:phosphatidic acid biosynthetic process"/>
    <property type="evidence" value="ECO:0007669"/>
    <property type="project" value="TreeGrafter"/>
</dbReference>
<dbReference type="CDD" id="cd07989">
    <property type="entry name" value="LPLAT_AGPAT-like"/>
    <property type="match status" value="1"/>
</dbReference>
<evidence type="ECO:0000256" key="3">
    <source>
        <dbReference type="ARBA" id="ARBA00023315"/>
    </source>
</evidence>
<dbReference type="RefSeq" id="WP_143170815.1">
    <property type="nucleotide sequence ID" value="NZ_FRFE01000030.1"/>
</dbReference>
<proteinExistence type="predicted"/>
<reference evidence="5 6" key="1">
    <citation type="submission" date="2016-12" db="EMBL/GenBank/DDBJ databases">
        <authorList>
            <person name="Song W.-J."/>
            <person name="Kurnit D.M."/>
        </authorList>
    </citation>
    <scope>NUCLEOTIDE SEQUENCE [LARGE SCALE GENOMIC DNA]</scope>
    <source>
        <strain evidence="5 6">DSM 18488</strain>
    </source>
</reference>
<sequence>MKNLPLHDNTYATEKKTLSFPAATFPSLYFYLRLIATVTRSARLAQKGQYGEDEWGSSSLEVLEILERMGVDIRVSGMDHIRNTDHGPCVIIGNHMSFLETLLLPGLILPKSLTFVIKQSLLEYPVFKHVMRSSNPIAVSRVNPRQDLKTVLEEGVKRLEDGVSVVVFPQSTRSHNFEPAQMGSIGVKLAKRANVPVLPMALKTDALQNGRIIKDFGAINRDLPVRIAFAAPFAVTGKGNEEMDIVNEFIGKKLLEWGQEILVRQR</sequence>
<evidence type="ECO:0000256" key="1">
    <source>
        <dbReference type="ARBA" id="ARBA00005189"/>
    </source>
</evidence>
<protein>
    <submittedName>
        <fullName evidence="5">1-acyl-sn-glycerol-3-phosphate acyltransferase</fullName>
    </submittedName>
</protein>
<dbReference type="OrthoDB" id="9809618at2"/>
<dbReference type="InterPro" id="IPR002123">
    <property type="entry name" value="Plipid/glycerol_acylTrfase"/>
</dbReference>
<evidence type="ECO:0000256" key="2">
    <source>
        <dbReference type="ARBA" id="ARBA00022679"/>
    </source>
</evidence>
<dbReference type="AlphaFoldDB" id="A0A1M7YH86"/>
<dbReference type="EMBL" id="FRFE01000030">
    <property type="protein sequence ID" value="SHO51949.1"/>
    <property type="molecule type" value="Genomic_DNA"/>
</dbReference>
<keyword evidence="3 5" id="KW-0012">Acyltransferase</keyword>
<evidence type="ECO:0000259" key="4">
    <source>
        <dbReference type="SMART" id="SM00563"/>
    </source>
</evidence>
<keyword evidence="2 5" id="KW-0808">Transferase</keyword>